<dbReference type="RefSeq" id="WP_038187522.1">
    <property type="nucleotide sequence ID" value="NZ_JRWP01000004.1"/>
</dbReference>
<evidence type="ECO:0000256" key="6">
    <source>
        <dbReference type="ARBA" id="ARBA00022989"/>
    </source>
</evidence>
<proteinExistence type="inferred from homology"/>
<dbReference type="Pfam" id="PF00528">
    <property type="entry name" value="BPD_transp_1"/>
    <property type="match status" value="1"/>
</dbReference>
<feature type="transmembrane region" description="Helical" evidence="8">
    <location>
        <begin position="248"/>
        <end position="270"/>
    </location>
</feature>
<dbReference type="InterPro" id="IPR000515">
    <property type="entry name" value="MetI-like"/>
</dbReference>
<keyword evidence="5 8" id="KW-0812">Transmembrane</keyword>
<protein>
    <submittedName>
        <fullName evidence="10">Polyamine ABC transporter permease</fullName>
    </submittedName>
</protein>
<comment type="similarity">
    <text evidence="8">Belongs to the binding-protein-dependent transport system permease family.</text>
</comment>
<dbReference type="PROSITE" id="PS50928">
    <property type="entry name" value="ABC_TM1"/>
    <property type="match status" value="1"/>
</dbReference>
<keyword evidence="4" id="KW-0997">Cell inner membrane</keyword>
<dbReference type="Proteomes" id="UP000030451">
    <property type="component" value="Unassembled WGS sequence"/>
</dbReference>
<dbReference type="Gene3D" id="1.10.3720.10">
    <property type="entry name" value="MetI-like"/>
    <property type="match status" value="1"/>
</dbReference>
<evidence type="ECO:0000256" key="8">
    <source>
        <dbReference type="RuleBase" id="RU363032"/>
    </source>
</evidence>
<evidence type="ECO:0000256" key="2">
    <source>
        <dbReference type="ARBA" id="ARBA00022448"/>
    </source>
</evidence>
<dbReference type="PANTHER" id="PTHR43357">
    <property type="entry name" value="INNER MEMBRANE ABC TRANSPORTER PERMEASE PROTEIN YDCV"/>
    <property type="match status" value="1"/>
</dbReference>
<evidence type="ECO:0000256" key="5">
    <source>
        <dbReference type="ARBA" id="ARBA00022692"/>
    </source>
</evidence>
<accession>A0A0A5I1R2</accession>
<keyword evidence="3" id="KW-1003">Cell membrane</keyword>
<feature type="transmembrane region" description="Helical" evidence="8">
    <location>
        <begin position="84"/>
        <end position="105"/>
    </location>
</feature>
<evidence type="ECO:0000256" key="4">
    <source>
        <dbReference type="ARBA" id="ARBA00022519"/>
    </source>
</evidence>
<feature type="transmembrane region" description="Helical" evidence="8">
    <location>
        <begin position="150"/>
        <end position="173"/>
    </location>
</feature>
<feature type="transmembrane region" description="Helical" evidence="8">
    <location>
        <begin position="18"/>
        <end position="41"/>
    </location>
</feature>
<dbReference type="AlphaFoldDB" id="A0A0A5I1R2"/>
<keyword evidence="2 8" id="KW-0813">Transport</keyword>
<sequence length="283" mass="31141">MALPSYCSGRERMAYYSYLGFCTLVFLFLIAPILIIIPLSFNATPYFTFTEGMLSLDPEAYSIRWYVDMFSNQQWINALKNSTLIAICATIVATALGTLAAMGLAANNVPFRNTIMAFLISPMIVPVIISAAAMYFFYTRLDLSQTFVGIVLAHAALGTPFVVITVTATLSGFDHSLVRAAYSLGANPIYAFRHVTFPLIRPGMISGGLFAFGTSFDEVVVALFITGVEQRTVPRQMWSGIREQISPTILAVASLLILMSVLLLVTLEMLRRRNARIRGISES</sequence>
<dbReference type="EMBL" id="JRWP01000004">
    <property type="protein sequence ID" value="KGY09736.1"/>
    <property type="molecule type" value="Genomic_DNA"/>
</dbReference>
<evidence type="ECO:0000256" key="3">
    <source>
        <dbReference type="ARBA" id="ARBA00022475"/>
    </source>
</evidence>
<dbReference type="SUPFAM" id="SSF161098">
    <property type="entry name" value="MetI-like"/>
    <property type="match status" value="1"/>
</dbReference>
<dbReference type="STRING" id="379097.SE23_00425"/>
<organism evidence="10 11">
    <name type="scientific">Photobacterium sp. (strain ATCC 43367)</name>
    <dbReference type="NCBI Taxonomy" id="379097"/>
    <lineage>
        <taxon>Bacteria</taxon>
        <taxon>Pseudomonadati</taxon>
        <taxon>Pseudomonadota</taxon>
        <taxon>Gammaproteobacteria</taxon>
        <taxon>Vibrionales</taxon>
        <taxon>Vibrionaceae</taxon>
        <taxon>Vibrio</taxon>
        <taxon>Vibrio oreintalis group</taxon>
    </lineage>
</organism>
<dbReference type="OrthoDB" id="9815533at2"/>
<keyword evidence="7 8" id="KW-0472">Membrane</keyword>
<evidence type="ECO:0000256" key="1">
    <source>
        <dbReference type="ARBA" id="ARBA00004429"/>
    </source>
</evidence>
<name>A0A0A5I1R2_PHOS4</name>
<evidence type="ECO:0000259" key="9">
    <source>
        <dbReference type="PROSITE" id="PS50928"/>
    </source>
</evidence>
<reference evidence="10 11" key="1">
    <citation type="submission" date="2014-10" db="EMBL/GenBank/DDBJ databases">
        <title>Genome sequencing of Vibrio sinaloensis T08.</title>
        <authorList>
            <person name="Chan K.-G."/>
            <person name="Mohamad N.I."/>
        </authorList>
    </citation>
    <scope>NUCLEOTIDE SEQUENCE [LARGE SCALE GENOMIC DNA]</scope>
    <source>
        <strain evidence="10 11">T08</strain>
    </source>
</reference>
<keyword evidence="6 8" id="KW-1133">Transmembrane helix</keyword>
<gene>
    <name evidence="10" type="ORF">NM06_02140</name>
</gene>
<feature type="domain" description="ABC transmembrane type-1" evidence="9">
    <location>
        <begin position="79"/>
        <end position="268"/>
    </location>
</feature>
<comment type="subcellular location">
    <subcellularLocation>
        <location evidence="1">Cell inner membrane</location>
        <topology evidence="1">Multi-pass membrane protein</topology>
    </subcellularLocation>
    <subcellularLocation>
        <location evidence="8">Cell membrane</location>
        <topology evidence="8">Multi-pass membrane protein</topology>
    </subcellularLocation>
</comment>
<dbReference type="GO" id="GO:0005886">
    <property type="term" value="C:plasma membrane"/>
    <property type="evidence" value="ECO:0007669"/>
    <property type="project" value="UniProtKB-SubCell"/>
</dbReference>
<dbReference type="InterPro" id="IPR035906">
    <property type="entry name" value="MetI-like_sf"/>
</dbReference>
<evidence type="ECO:0000313" key="10">
    <source>
        <dbReference type="EMBL" id="KGY09736.1"/>
    </source>
</evidence>
<evidence type="ECO:0000256" key="7">
    <source>
        <dbReference type="ARBA" id="ARBA00023136"/>
    </source>
</evidence>
<dbReference type="GO" id="GO:0055085">
    <property type="term" value="P:transmembrane transport"/>
    <property type="evidence" value="ECO:0007669"/>
    <property type="project" value="InterPro"/>
</dbReference>
<feature type="transmembrane region" description="Helical" evidence="8">
    <location>
        <begin position="117"/>
        <end position="138"/>
    </location>
</feature>
<dbReference type="PANTHER" id="PTHR43357:SF4">
    <property type="entry name" value="INNER MEMBRANE ABC TRANSPORTER PERMEASE PROTEIN YDCV"/>
    <property type="match status" value="1"/>
</dbReference>
<comment type="caution">
    <text evidence="10">The sequence shown here is derived from an EMBL/GenBank/DDBJ whole genome shotgun (WGS) entry which is preliminary data.</text>
</comment>
<dbReference type="CDD" id="cd06261">
    <property type="entry name" value="TM_PBP2"/>
    <property type="match status" value="1"/>
</dbReference>
<evidence type="ECO:0000313" key="11">
    <source>
        <dbReference type="Proteomes" id="UP000030451"/>
    </source>
</evidence>